<evidence type="ECO:0000313" key="4">
    <source>
        <dbReference type="Proteomes" id="UP000485058"/>
    </source>
</evidence>
<organism evidence="3 4">
    <name type="scientific">Haematococcus lacustris</name>
    <name type="common">Green alga</name>
    <name type="synonym">Haematococcus pluvialis</name>
    <dbReference type="NCBI Taxonomy" id="44745"/>
    <lineage>
        <taxon>Eukaryota</taxon>
        <taxon>Viridiplantae</taxon>
        <taxon>Chlorophyta</taxon>
        <taxon>core chlorophytes</taxon>
        <taxon>Chlorophyceae</taxon>
        <taxon>CS clade</taxon>
        <taxon>Chlamydomonadales</taxon>
        <taxon>Haematococcaceae</taxon>
        <taxon>Haematococcus</taxon>
    </lineage>
</organism>
<dbReference type="AlphaFoldDB" id="A0A6A0AAH0"/>
<feature type="non-terminal residue" evidence="3">
    <location>
        <position position="246"/>
    </location>
</feature>
<comment type="caution">
    <text evidence="3">The sequence shown here is derived from an EMBL/GenBank/DDBJ whole genome shotgun (WGS) entry which is preliminary data.</text>
</comment>
<dbReference type="GO" id="GO:0016874">
    <property type="term" value="F:ligase activity"/>
    <property type="evidence" value="ECO:0007669"/>
    <property type="project" value="UniProtKB-KW"/>
</dbReference>
<dbReference type="Pfam" id="PF18553">
    <property type="entry name" value="PheRS_DBD3"/>
    <property type="match status" value="1"/>
</dbReference>
<name>A0A6A0AAH0_HAELA</name>
<protein>
    <submittedName>
        <fullName evidence="3">AA_TRNA_LIGASE_II domain-containing protein</fullName>
    </submittedName>
</protein>
<feature type="domain" description="PheRS DNA binding" evidence="1">
    <location>
        <begin position="67"/>
        <end position="125"/>
    </location>
</feature>
<accession>A0A6A0AAH0</accession>
<reference evidence="3 4" key="1">
    <citation type="submission" date="2020-02" db="EMBL/GenBank/DDBJ databases">
        <title>Draft genome sequence of Haematococcus lacustris strain NIES-144.</title>
        <authorList>
            <person name="Morimoto D."/>
            <person name="Nakagawa S."/>
            <person name="Yoshida T."/>
            <person name="Sawayama S."/>
        </authorList>
    </citation>
    <scope>NUCLEOTIDE SEQUENCE [LARGE SCALE GENOMIC DNA]</scope>
    <source>
        <strain evidence="3 4">NIES-144</strain>
    </source>
</reference>
<sequence length="246" mass="26724">MREARVGEVAAYLGLRAEAVRLATLQALVKTHWPRLPEVKPPSHGYSCPRVCIGPHRAAMLNSGSIMAADIETALLRHIDAHNGCDDSGEFAASLGFDHLAVVGTIKSLQSSEMIASKEIDHFRWCLTEEAAAYVAQGSPEAQVFNSIPAEGLPMAELKAKFPGEVGDVGLKQAMQAKWVATDKSSGELKVVRKWKTYQLVKGPKFALERVKLATELTQDMLTTGSWRTQQFKACNLNALGQPPDG</sequence>
<gene>
    <name evidence="3" type="ORF">HaLaN_28020</name>
</gene>
<dbReference type="EMBL" id="BLLF01004317">
    <property type="protein sequence ID" value="GFH29373.1"/>
    <property type="molecule type" value="Genomic_DNA"/>
</dbReference>
<evidence type="ECO:0000313" key="3">
    <source>
        <dbReference type="EMBL" id="GFH29373.1"/>
    </source>
</evidence>
<feature type="non-terminal residue" evidence="3">
    <location>
        <position position="1"/>
    </location>
</feature>
<evidence type="ECO:0000259" key="1">
    <source>
        <dbReference type="Pfam" id="PF18552"/>
    </source>
</evidence>
<evidence type="ECO:0000259" key="2">
    <source>
        <dbReference type="Pfam" id="PF18553"/>
    </source>
</evidence>
<dbReference type="Pfam" id="PF18552">
    <property type="entry name" value="PheRS_DBD1"/>
    <property type="match status" value="1"/>
</dbReference>
<feature type="domain" description="PheRS DNA binding" evidence="2">
    <location>
        <begin position="139"/>
        <end position="196"/>
    </location>
</feature>
<proteinExistence type="predicted"/>
<dbReference type="Gene3D" id="1.10.10.2330">
    <property type="match status" value="1"/>
</dbReference>
<keyword evidence="3" id="KW-0436">Ligase</keyword>
<keyword evidence="4" id="KW-1185">Reference proteome</keyword>
<dbReference type="Gene3D" id="3.30.1370.240">
    <property type="match status" value="1"/>
</dbReference>
<dbReference type="Proteomes" id="UP000485058">
    <property type="component" value="Unassembled WGS sequence"/>
</dbReference>
<dbReference type="InterPro" id="IPR040725">
    <property type="entry name" value="PheRS_DBD3"/>
</dbReference>
<dbReference type="InterPro" id="IPR040724">
    <property type="entry name" value="PheRS_DBD1"/>
</dbReference>